<dbReference type="CDD" id="cd04762">
    <property type="entry name" value="HTH_MerR-trunc"/>
    <property type="match status" value="1"/>
</dbReference>
<dbReference type="GO" id="GO:0000150">
    <property type="term" value="F:DNA strand exchange activity"/>
    <property type="evidence" value="ECO:0007669"/>
    <property type="project" value="InterPro"/>
</dbReference>
<dbReference type="EMBL" id="PXYT01000006">
    <property type="protein sequence ID" value="PSR30918.1"/>
    <property type="molecule type" value="Genomic_DNA"/>
</dbReference>
<gene>
    <name evidence="3" type="ORF">C7B43_04505</name>
</gene>
<dbReference type="Gene3D" id="1.10.1660.10">
    <property type="match status" value="1"/>
</dbReference>
<dbReference type="GO" id="GO:0006355">
    <property type="term" value="P:regulation of DNA-templated transcription"/>
    <property type="evidence" value="ECO:0007669"/>
    <property type="project" value="InterPro"/>
</dbReference>
<feature type="domain" description="HTH merR-type" evidence="1">
    <location>
        <begin position="4"/>
        <end position="52"/>
    </location>
</feature>
<dbReference type="FunFam" id="3.40.50.1390:FF:000002">
    <property type="entry name" value="ORF1 in transposon ISC1904"/>
    <property type="match status" value="1"/>
</dbReference>
<dbReference type="InterPro" id="IPR048046">
    <property type="entry name" value="Transpos_IS607"/>
</dbReference>
<dbReference type="NCBIfam" id="NF033518">
    <property type="entry name" value="transpos_IS607"/>
    <property type="match status" value="1"/>
</dbReference>
<dbReference type="PANTHER" id="PTHR36172">
    <property type="match status" value="1"/>
</dbReference>
<feature type="domain" description="Resolvase/invertase-type recombinase catalytic" evidence="2">
    <location>
        <begin position="63"/>
        <end position="207"/>
    </location>
</feature>
<organism evidence="3 4">
    <name type="scientific">Sulfobacillus benefaciens</name>
    <dbReference type="NCBI Taxonomy" id="453960"/>
    <lineage>
        <taxon>Bacteria</taxon>
        <taxon>Bacillati</taxon>
        <taxon>Bacillota</taxon>
        <taxon>Clostridia</taxon>
        <taxon>Eubacteriales</taxon>
        <taxon>Clostridiales Family XVII. Incertae Sedis</taxon>
        <taxon>Sulfobacillus</taxon>
    </lineage>
</organism>
<sequence>MERTFTSHEVAHLLGVNIKTVQRWDREGRLKPAGRTATGRRYYTEDQILAFRHERPAPTGPRKIVAYCRVSSPSQRPDLKNQRLALEQFCTVRGLAPVEFIEEVGGGMNFRRKKFLALMDAVDAGEISTLIVAHKDRLTRFGYEWFERFCQQHGCEILVLNQEHLSPEQELVQDLLTITHAFSARLYGLRNYRKRLKEALDADISPQDPPRS</sequence>
<evidence type="ECO:0000259" key="1">
    <source>
        <dbReference type="PROSITE" id="PS50937"/>
    </source>
</evidence>
<dbReference type="Pfam" id="PF00376">
    <property type="entry name" value="MerR"/>
    <property type="match status" value="1"/>
</dbReference>
<dbReference type="SUPFAM" id="SSF46955">
    <property type="entry name" value="Putative DNA-binding domain"/>
    <property type="match status" value="1"/>
</dbReference>
<proteinExistence type="predicted"/>
<dbReference type="SMART" id="SM00857">
    <property type="entry name" value="Resolvase"/>
    <property type="match status" value="1"/>
</dbReference>
<evidence type="ECO:0000313" key="4">
    <source>
        <dbReference type="Proteomes" id="UP000242699"/>
    </source>
</evidence>
<dbReference type="InterPro" id="IPR041718">
    <property type="entry name" value="IS607_transposase-like"/>
</dbReference>
<dbReference type="CDD" id="cd03769">
    <property type="entry name" value="SR_IS607_transposase_like"/>
    <property type="match status" value="1"/>
</dbReference>
<dbReference type="PANTHER" id="PTHR36172:SF1">
    <property type="entry name" value="RESOLVASE-RELATED"/>
    <property type="match status" value="1"/>
</dbReference>
<dbReference type="GO" id="GO:0003677">
    <property type="term" value="F:DNA binding"/>
    <property type="evidence" value="ECO:0007669"/>
    <property type="project" value="InterPro"/>
</dbReference>
<comment type="caution">
    <text evidence="3">The sequence shown here is derived from an EMBL/GenBank/DDBJ whole genome shotgun (WGS) entry which is preliminary data.</text>
</comment>
<dbReference type="Pfam" id="PF00239">
    <property type="entry name" value="Resolvase"/>
    <property type="match status" value="1"/>
</dbReference>
<dbReference type="PROSITE" id="PS51736">
    <property type="entry name" value="RECOMBINASES_3"/>
    <property type="match status" value="1"/>
</dbReference>
<dbReference type="InterPro" id="IPR051491">
    <property type="entry name" value="Recombinase/Transposase-rel"/>
</dbReference>
<feature type="non-terminal residue" evidence="3">
    <location>
        <position position="212"/>
    </location>
</feature>
<dbReference type="PROSITE" id="PS50937">
    <property type="entry name" value="HTH_MERR_2"/>
    <property type="match status" value="1"/>
</dbReference>
<dbReference type="InterPro" id="IPR009061">
    <property type="entry name" value="DNA-bd_dom_put_sf"/>
</dbReference>
<dbReference type="InterPro" id="IPR036162">
    <property type="entry name" value="Resolvase-like_N_sf"/>
</dbReference>
<accession>A0A2T2X8Y9</accession>
<dbReference type="AlphaFoldDB" id="A0A2T2X8Y9"/>
<evidence type="ECO:0000259" key="2">
    <source>
        <dbReference type="PROSITE" id="PS51736"/>
    </source>
</evidence>
<protein>
    <submittedName>
        <fullName evidence="3">IS607 family transposase</fullName>
    </submittedName>
</protein>
<reference evidence="3 4" key="1">
    <citation type="journal article" date="2014" name="BMC Genomics">
        <title>Comparison of environmental and isolate Sulfobacillus genomes reveals diverse carbon, sulfur, nitrogen, and hydrogen metabolisms.</title>
        <authorList>
            <person name="Justice N.B."/>
            <person name="Norman A."/>
            <person name="Brown C.T."/>
            <person name="Singh A."/>
            <person name="Thomas B.C."/>
            <person name="Banfield J.F."/>
        </authorList>
    </citation>
    <scope>NUCLEOTIDE SEQUENCE [LARGE SCALE GENOMIC DNA]</scope>
    <source>
        <strain evidence="3">AMDSBA1</strain>
    </source>
</reference>
<dbReference type="Gene3D" id="3.40.50.1390">
    <property type="entry name" value="Resolvase, N-terminal catalytic domain"/>
    <property type="match status" value="1"/>
</dbReference>
<dbReference type="InterPro" id="IPR006119">
    <property type="entry name" value="Resolv_N"/>
</dbReference>
<dbReference type="SUPFAM" id="SSF53041">
    <property type="entry name" value="Resolvase-like"/>
    <property type="match status" value="1"/>
</dbReference>
<name>A0A2T2X8Y9_9FIRM</name>
<dbReference type="InterPro" id="IPR000551">
    <property type="entry name" value="MerR-type_HTH_dom"/>
</dbReference>
<dbReference type="Gene3D" id="1.10.287.2170">
    <property type="match status" value="1"/>
</dbReference>
<evidence type="ECO:0000313" key="3">
    <source>
        <dbReference type="EMBL" id="PSR30918.1"/>
    </source>
</evidence>
<dbReference type="Proteomes" id="UP000242699">
    <property type="component" value="Unassembled WGS sequence"/>
</dbReference>